<evidence type="ECO:0000313" key="4">
    <source>
        <dbReference type="EMBL" id="PWC27147.1"/>
    </source>
</evidence>
<dbReference type="SUPFAM" id="SSF53448">
    <property type="entry name" value="Nucleotide-diphospho-sugar transferases"/>
    <property type="match status" value="1"/>
</dbReference>
<reference evidence="5" key="1">
    <citation type="submission" date="2017-10" db="EMBL/GenBank/DDBJ databases">
        <authorList>
            <person name="Toshchakov S.V."/>
            <person name="Goeva M.A."/>
        </authorList>
    </citation>
    <scope>NUCLEOTIDE SEQUENCE [LARGE SCALE GENOMIC DNA]</scope>
    <source>
        <strain evidence="5">JR1/69-1-13</strain>
    </source>
</reference>
<keyword evidence="2" id="KW-1133">Transmembrane helix</keyword>
<comment type="similarity">
    <text evidence="1">Belongs to the glycosyltransferase 2 family. WaaE/KdtX subfamily.</text>
</comment>
<dbReference type="PANTHER" id="PTHR43630:SF2">
    <property type="entry name" value="GLYCOSYLTRANSFERASE"/>
    <property type="match status" value="1"/>
</dbReference>
<feature type="transmembrane region" description="Helical" evidence="2">
    <location>
        <begin position="307"/>
        <end position="327"/>
    </location>
</feature>
<evidence type="ECO:0000259" key="3">
    <source>
        <dbReference type="Pfam" id="PF00535"/>
    </source>
</evidence>
<keyword evidence="5" id="KW-1185">Reference proteome</keyword>
<keyword evidence="2" id="KW-0472">Membrane</keyword>
<evidence type="ECO:0000256" key="2">
    <source>
        <dbReference type="SAM" id="Phobius"/>
    </source>
</evidence>
<dbReference type="PANTHER" id="PTHR43630">
    <property type="entry name" value="POLY-BETA-1,6-N-ACETYL-D-GLUCOSAMINE SYNTHASE"/>
    <property type="match status" value="1"/>
</dbReference>
<comment type="caution">
    <text evidence="4">The sequence shown here is derived from an EMBL/GenBank/DDBJ whole genome shotgun (WGS) entry which is preliminary data.</text>
</comment>
<feature type="domain" description="Glycosyltransferase 2-like" evidence="3">
    <location>
        <begin position="15"/>
        <end position="186"/>
    </location>
</feature>
<dbReference type="Gene3D" id="3.90.550.10">
    <property type="entry name" value="Spore Coat Polysaccharide Biosynthesis Protein SpsA, Chain A"/>
    <property type="match status" value="1"/>
</dbReference>
<accession>A0A2U1UZS3</accession>
<sequence length="347" mass="37695">MSSDRPLAALPLVAIAVPVLNEEHYIADCLASLLTQGDGYRLEVLVLDGGSTDRTREIVAGIQLRHPEVRLLHNPARLQSAAVNQAAREASPEARILLRADAHAWYPPGFVTRVCQCLEARTGPSAGATSVVVPMKTEGHAGMQRAIALAQNSKLGNGGSAHRAGGVSGWVDHGHHAAFNRDFFRSIGGYDEAFTHNEDAELDHRAHLAGGKVWMCREAPVTYYPRKDLPSLARQYMKHGAGRARTLMKHGLRPRPRQMAPVAALLGCAGAVLLAPFWPPFLFIPLAYALLCLGWGAAQAAKARDPSLLPVGLAVMTMHLAWGFGFLRGAWRHRRDRMPPQPQRPTA</sequence>
<gene>
    <name evidence="4" type="ORF">CR165_19515</name>
</gene>
<organism evidence="4 5">
    <name type="scientific">Teichococcus aestuarii</name>
    <dbReference type="NCBI Taxonomy" id="568898"/>
    <lineage>
        <taxon>Bacteria</taxon>
        <taxon>Pseudomonadati</taxon>
        <taxon>Pseudomonadota</taxon>
        <taxon>Alphaproteobacteria</taxon>
        <taxon>Acetobacterales</taxon>
        <taxon>Roseomonadaceae</taxon>
        <taxon>Roseomonas</taxon>
    </lineage>
</organism>
<dbReference type="AlphaFoldDB" id="A0A2U1UZS3"/>
<proteinExistence type="inferred from homology"/>
<dbReference type="CDD" id="cd02525">
    <property type="entry name" value="Succinoglycan_BP_ExoA"/>
    <property type="match status" value="1"/>
</dbReference>
<dbReference type="RefSeq" id="WP_109518631.1">
    <property type="nucleotide sequence ID" value="NZ_PDOA01000018.1"/>
</dbReference>
<dbReference type="InterPro" id="IPR001173">
    <property type="entry name" value="Glyco_trans_2-like"/>
</dbReference>
<keyword evidence="2" id="KW-0812">Transmembrane</keyword>
<feature type="transmembrane region" description="Helical" evidence="2">
    <location>
        <begin position="258"/>
        <end position="275"/>
    </location>
</feature>
<dbReference type="EMBL" id="PDOA01000018">
    <property type="protein sequence ID" value="PWC27147.1"/>
    <property type="molecule type" value="Genomic_DNA"/>
</dbReference>
<keyword evidence="4" id="KW-0808">Transferase</keyword>
<dbReference type="OrthoDB" id="7296636at2"/>
<evidence type="ECO:0000256" key="1">
    <source>
        <dbReference type="ARBA" id="ARBA00038494"/>
    </source>
</evidence>
<protein>
    <submittedName>
        <fullName evidence="4">Glycosyltransferase</fullName>
    </submittedName>
</protein>
<name>A0A2U1UZS3_9PROT</name>
<dbReference type="GO" id="GO:0016740">
    <property type="term" value="F:transferase activity"/>
    <property type="evidence" value="ECO:0007669"/>
    <property type="project" value="UniProtKB-KW"/>
</dbReference>
<dbReference type="InterPro" id="IPR029044">
    <property type="entry name" value="Nucleotide-diphossugar_trans"/>
</dbReference>
<evidence type="ECO:0000313" key="5">
    <source>
        <dbReference type="Proteomes" id="UP000245048"/>
    </source>
</evidence>
<dbReference type="Pfam" id="PF00535">
    <property type="entry name" value="Glycos_transf_2"/>
    <property type="match status" value="1"/>
</dbReference>
<dbReference type="Proteomes" id="UP000245048">
    <property type="component" value="Unassembled WGS sequence"/>
</dbReference>